<keyword evidence="1" id="KW-1133">Transmembrane helix</keyword>
<feature type="transmembrane region" description="Helical" evidence="1">
    <location>
        <begin position="517"/>
        <end position="539"/>
    </location>
</feature>
<dbReference type="PANTHER" id="PTHR42698:SF1">
    <property type="entry name" value="GTPASE ERA, MITOCHONDRIAL"/>
    <property type="match status" value="1"/>
</dbReference>
<dbReference type="InterPro" id="IPR006073">
    <property type="entry name" value="GTP-bd"/>
</dbReference>
<comment type="caution">
    <text evidence="3">The sequence shown here is derived from an EMBL/GenBank/DDBJ whole genome shotgun (WGS) entry which is preliminary data.</text>
</comment>
<organism evidence="3 4">
    <name type="scientific">Arthrobacter ginkgonis</name>
    <dbReference type="NCBI Taxonomy" id="1630594"/>
    <lineage>
        <taxon>Bacteria</taxon>
        <taxon>Bacillati</taxon>
        <taxon>Actinomycetota</taxon>
        <taxon>Actinomycetes</taxon>
        <taxon>Micrococcales</taxon>
        <taxon>Micrococcaceae</taxon>
        <taxon>Arthrobacter</taxon>
    </lineage>
</organism>
<dbReference type="PANTHER" id="PTHR42698">
    <property type="entry name" value="GTPASE ERA"/>
    <property type="match status" value="1"/>
</dbReference>
<accession>A0ABP7BX09</accession>
<proteinExistence type="predicted"/>
<keyword evidence="1" id="KW-0472">Membrane</keyword>
<dbReference type="Pfam" id="PF01926">
    <property type="entry name" value="MMR_HSR1"/>
    <property type="match status" value="1"/>
</dbReference>
<dbReference type="RefSeq" id="WP_345148375.1">
    <property type="nucleotide sequence ID" value="NZ_BAABEO010000008.1"/>
</dbReference>
<dbReference type="SUPFAM" id="SSF52540">
    <property type="entry name" value="P-loop containing nucleoside triphosphate hydrolases"/>
    <property type="match status" value="1"/>
</dbReference>
<evidence type="ECO:0000259" key="2">
    <source>
        <dbReference type="Pfam" id="PF01926"/>
    </source>
</evidence>
<sequence>MSRRRRDTEATPLITRLEALNEARQLGEGRVPEAAAADAYAVLERASKRRSLSAEHTVVGFFGATGSGKSSLFNAVAGQQLARAAATRPTTSAPLAAVWGEEGSGPLLDWLQVEERRQLEDPLPAPKGGLFRKAPAQGGLILLDLPDFDSTAAEHRETVRRLAGQVDVLVWVLDPQKYADAAVHHDFIRPMAGHGAITLVVLNQIDRLRPGQLDPVVVSLRGLLARDGLPGIDVLPVSAATGEGVGKLREAVGAVTAERTAATERLLADVGAAADTLAGALAADAVPAATGPIAVLGAGWGEAGREDAAPNRAAPAPHQLELPGKEAVRRLSENLAEASGVGIVVQAVRDSYRKDAHARTGWPVVRWLGKLRPDPLRRLNLDSKDLVGRSVNPALNRTALPPAGAAQRAQADSAVRTFADAAAGGAPDVWRASIRRAARGSADTLPDALDQAIAGTDIGAGRGSWWWPVAGIVQWIALAVALAGAAWLGGLAVMGFLQFPVPPVPVVEGIPVPTLMLVTGVLLGIVLGLASGVAARAAAAARARTVSRRLHAAVAGVAATRVVAPVADEVSRYNRFAEALAVARG</sequence>
<reference evidence="4" key="1">
    <citation type="journal article" date="2019" name="Int. J. Syst. Evol. Microbiol.">
        <title>The Global Catalogue of Microorganisms (GCM) 10K type strain sequencing project: providing services to taxonomists for standard genome sequencing and annotation.</title>
        <authorList>
            <consortium name="The Broad Institute Genomics Platform"/>
            <consortium name="The Broad Institute Genome Sequencing Center for Infectious Disease"/>
            <person name="Wu L."/>
            <person name="Ma J."/>
        </authorList>
    </citation>
    <scope>NUCLEOTIDE SEQUENCE [LARGE SCALE GENOMIC DNA]</scope>
    <source>
        <strain evidence="4">JCM 30742</strain>
    </source>
</reference>
<keyword evidence="1" id="KW-0812">Transmembrane</keyword>
<evidence type="ECO:0000256" key="1">
    <source>
        <dbReference type="SAM" id="Phobius"/>
    </source>
</evidence>
<keyword evidence="4" id="KW-1185">Reference proteome</keyword>
<name>A0ABP7BX09_9MICC</name>
<dbReference type="InterPro" id="IPR027417">
    <property type="entry name" value="P-loop_NTPase"/>
</dbReference>
<dbReference type="EMBL" id="BAABEO010000008">
    <property type="protein sequence ID" value="GAA3670531.1"/>
    <property type="molecule type" value="Genomic_DNA"/>
</dbReference>
<feature type="domain" description="G" evidence="2">
    <location>
        <begin position="59"/>
        <end position="181"/>
    </location>
</feature>
<protein>
    <submittedName>
        <fullName evidence="3">50S ribosome-binding GTPase</fullName>
    </submittedName>
</protein>
<gene>
    <name evidence="3" type="ORF">GCM10023081_06050</name>
</gene>
<dbReference type="Gene3D" id="3.40.50.300">
    <property type="entry name" value="P-loop containing nucleotide triphosphate hydrolases"/>
    <property type="match status" value="1"/>
</dbReference>
<dbReference type="Proteomes" id="UP001500752">
    <property type="component" value="Unassembled WGS sequence"/>
</dbReference>
<evidence type="ECO:0000313" key="4">
    <source>
        <dbReference type="Proteomes" id="UP001500752"/>
    </source>
</evidence>
<feature type="transmembrane region" description="Helical" evidence="1">
    <location>
        <begin position="472"/>
        <end position="497"/>
    </location>
</feature>
<dbReference type="InterPro" id="IPR005662">
    <property type="entry name" value="GTPase_Era-like"/>
</dbReference>
<evidence type="ECO:0000313" key="3">
    <source>
        <dbReference type="EMBL" id="GAA3670531.1"/>
    </source>
</evidence>